<protein>
    <recommendedName>
        <fullName evidence="3">YdeI/OmpD-associated family protein</fullName>
    </recommendedName>
</protein>
<dbReference type="Pfam" id="PF13376">
    <property type="entry name" value="OmdA"/>
    <property type="match status" value="1"/>
</dbReference>
<proteinExistence type="predicted"/>
<accession>A0A2H0UJ81</accession>
<dbReference type="AlphaFoldDB" id="A0A2H0UJ81"/>
<organism evidence="1 2">
    <name type="scientific">Candidatus Kaiserbacteria bacterium CG10_big_fil_rev_8_21_14_0_10_43_70</name>
    <dbReference type="NCBI Taxonomy" id="1974605"/>
    <lineage>
        <taxon>Bacteria</taxon>
        <taxon>Candidatus Kaiseribacteriota</taxon>
    </lineage>
</organism>
<reference evidence="2" key="1">
    <citation type="submission" date="2017-09" db="EMBL/GenBank/DDBJ databases">
        <title>Depth-based differentiation of microbial function through sediment-hosted aquifers and enrichment of novel symbionts in the deep terrestrial subsurface.</title>
        <authorList>
            <person name="Probst A.J."/>
            <person name="Ladd B."/>
            <person name="Jarett J.K."/>
            <person name="Geller-Mcgrath D.E."/>
            <person name="Sieber C.M.K."/>
            <person name="Emerson J.B."/>
            <person name="Anantharaman K."/>
            <person name="Thomas B.C."/>
            <person name="Malmstrom R."/>
            <person name="Stieglmeier M."/>
            <person name="Klingl A."/>
            <person name="Woyke T."/>
            <person name="Ryan C.M."/>
            <person name="Banfield J.F."/>
        </authorList>
    </citation>
    <scope>NUCLEOTIDE SEQUENCE [LARGE SCALE GENOMIC DNA]</scope>
</reference>
<evidence type="ECO:0008006" key="3">
    <source>
        <dbReference type="Google" id="ProtNLM"/>
    </source>
</evidence>
<gene>
    <name evidence="1" type="ORF">COU13_00780</name>
</gene>
<evidence type="ECO:0000313" key="1">
    <source>
        <dbReference type="EMBL" id="PIR86457.1"/>
    </source>
</evidence>
<evidence type="ECO:0000313" key="2">
    <source>
        <dbReference type="Proteomes" id="UP000230706"/>
    </source>
</evidence>
<dbReference type="Proteomes" id="UP000230706">
    <property type="component" value="Unassembled WGS sequence"/>
</dbReference>
<sequence length="84" mass="9674">MLKREKNKMPPDVKNALVSNNLLSDYKARPAYQQNDYVGWITRAKLSATRTKRLDQMLKELEVGGVYMNMKHPASAKHSNKKAR</sequence>
<name>A0A2H0UJ81_9BACT</name>
<dbReference type="EMBL" id="PFBF01000015">
    <property type="protein sequence ID" value="PIR86457.1"/>
    <property type="molecule type" value="Genomic_DNA"/>
</dbReference>
<comment type="caution">
    <text evidence="1">The sequence shown here is derived from an EMBL/GenBank/DDBJ whole genome shotgun (WGS) entry which is preliminary data.</text>
</comment>